<feature type="region of interest" description="Disordered" evidence="1">
    <location>
        <begin position="1"/>
        <end position="98"/>
    </location>
</feature>
<reference evidence="2 3" key="1">
    <citation type="submission" date="2019-09" db="EMBL/GenBank/DDBJ databases">
        <title>FDA dAtabase for Regulatory Grade micrObial Sequences (FDA-ARGOS): Supporting development and validation of Infectious Disease Dx tests.</title>
        <authorList>
            <person name="Sciortino C."/>
            <person name="Tallon L."/>
            <person name="Sadzewicz L."/>
            <person name="Vavikolanu K."/>
            <person name="Mehta A."/>
            <person name="Aluvathingal J."/>
            <person name="Nadendla S."/>
            <person name="Nandy P."/>
            <person name="Geyer C."/>
            <person name="Yan Y."/>
            <person name="Sichtig H."/>
        </authorList>
    </citation>
    <scope>NUCLEOTIDE SEQUENCE [LARGE SCALE GENOMIC DNA]</scope>
    <source>
        <strain evidence="2 3">FDAARGOS_664</strain>
    </source>
</reference>
<gene>
    <name evidence="2" type="ORF">FOB72_10175</name>
</gene>
<name>A0A5P2H4E0_9BURK</name>
<proteinExistence type="predicted"/>
<evidence type="ECO:0000313" key="3">
    <source>
        <dbReference type="Proteomes" id="UP000322822"/>
    </source>
</evidence>
<sequence length="392" mass="41831">MTAHPPMQTARWRRGSTQPTAAIRGGALNKWTGRNREPADTAGRYAMRQHRAHSRRSPSNGNSISPSAKPPTCHHSPATSNSTVWSHSRSSTCNNLSAHRRNGAHNEIARIRMQHNACDLSPYFIAVLRSIRRFPFLVFLRFRDSRPTTKLQSFPSEHRFLNSEIHRNIMNTTIRNTALAALLFAAASGAAFAADSADLTVKGVIKPSICNVALPDGGVIDFGTITASSLSATNATPLTEKWLDFTITCDSAAKVAAKVIDNRSGTASLNDVGIGGQAYKFGFGEQSGKKLGAYTITATPYSTVDGAYVNNSTNILASTDNGKTWTRNAASARADGSSILALNAAGGDSPAAGKVFKYSLRVNGAIESTSNLPALTTDISLDGNATFTVIYL</sequence>
<dbReference type="Proteomes" id="UP000322822">
    <property type="component" value="Chromosome 1"/>
</dbReference>
<dbReference type="Pfam" id="PF06551">
    <property type="entry name" value="DUF1120"/>
    <property type="match status" value="1"/>
</dbReference>
<organism evidence="2 3">
    <name type="scientific">Cupriavidus pauculus</name>
    <dbReference type="NCBI Taxonomy" id="82633"/>
    <lineage>
        <taxon>Bacteria</taxon>
        <taxon>Pseudomonadati</taxon>
        <taxon>Pseudomonadota</taxon>
        <taxon>Betaproteobacteria</taxon>
        <taxon>Burkholderiales</taxon>
        <taxon>Burkholderiaceae</taxon>
        <taxon>Cupriavidus</taxon>
    </lineage>
</organism>
<dbReference type="OrthoDB" id="8584040at2"/>
<feature type="compositionally biased region" description="Basic residues" evidence="1">
    <location>
        <begin position="47"/>
        <end position="56"/>
    </location>
</feature>
<feature type="compositionally biased region" description="Polar residues" evidence="1">
    <location>
        <begin position="57"/>
        <end position="66"/>
    </location>
</feature>
<protein>
    <submittedName>
        <fullName evidence="2">DUF1120 domain-containing protein</fullName>
    </submittedName>
</protein>
<accession>A0A5P2H4E0</accession>
<feature type="compositionally biased region" description="Polar residues" evidence="1">
    <location>
        <begin position="77"/>
        <end position="97"/>
    </location>
</feature>
<dbReference type="EMBL" id="CP044065">
    <property type="protein sequence ID" value="QET02365.1"/>
    <property type="molecule type" value="Genomic_DNA"/>
</dbReference>
<dbReference type="AlphaFoldDB" id="A0A5P2H4E0"/>
<dbReference type="InterPro" id="IPR010546">
    <property type="entry name" value="DUF1120"/>
</dbReference>
<evidence type="ECO:0000256" key="1">
    <source>
        <dbReference type="SAM" id="MobiDB-lite"/>
    </source>
</evidence>
<evidence type="ECO:0000313" key="2">
    <source>
        <dbReference type="EMBL" id="QET02365.1"/>
    </source>
</evidence>